<dbReference type="InterPro" id="IPR001763">
    <property type="entry name" value="Rhodanese-like_dom"/>
</dbReference>
<dbReference type="Proteomes" id="UP000034407">
    <property type="component" value="Unassembled WGS sequence"/>
</dbReference>
<dbReference type="Gene3D" id="3.40.50.2300">
    <property type="match status" value="1"/>
</dbReference>
<dbReference type="InterPro" id="IPR001789">
    <property type="entry name" value="Sig_transdc_resp-reg_receiver"/>
</dbReference>
<evidence type="ECO:0000313" key="8">
    <source>
        <dbReference type="Proteomes" id="UP000034407"/>
    </source>
</evidence>
<comment type="function">
    <text evidence="2">May play the central regulatory role in sporulation. It may be an element of the effector pathway responsible for the activation of sporulation genes in response to nutritional stress. Spo0A may act in concert with spo0H (a sigma factor) to control the expression of some genes that are critical to the sporulation process.</text>
</comment>
<dbReference type="PIRSF" id="PIRSF002867">
    <property type="entry name" value="CheV"/>
    <property type="match status" value="1"/>
</dbReference>
<organism evidence="7 8">
    <name type="scientific">Paraclostridium benzoelyticum</name>
    <dbReference type="NCBI Taxonomy" id="1629550"/>
    <lineage>
        <taxon>Bacteria</taxon>
        <taxon>Bacillati</taxon>
        <taxon>Bacillota</taxon>
        <taxon>Clostridia</taxon>
        <taxon>Peptostreptococcales</taxon>
        <taxon>Peptostreptococcaceae</taxon>
        <taxon>Paraclostridium</taxon>
    </lineage>
</organism>
<dbReference type="SMART" id="SM00260">
    <property type="entry name" value="CheW"/>
    <property type="match status" value="1"/>
</dbReference>
<dbReference type="InterPro" id="IPR011006">
    <property type="entry name" value="CheY-like_superfamily"/>
</dbReference>
<dbReference type="Gene3D" id="2.30.30.40">
    <property type="entry name" value="SH3 Domains"/>
    <property type="match status" value="1"/>
</dbReference>
<dbReference type="Pfam" id="PF01584">
    <property type="entry name" value="CheW"/>
    <property type="match status" value="1"/>
</dbReference>
<dbReference type="PROSITE" id="PS50851">
    <property type="entry name" value="CHEW"/>
    <property type="match status" value="1"/>
</dbReference>
<dbReference type="PROSITE" id="PS50206">
    <property type="entry name" value="RHODANESE_3"/>
    <property type="match status" value="1"/>
</dbReference>
<dbReference type="Gene3D" id="2.40.50.180">
    <property type="entry name" value="CheA-289, Domain 4"/>
    <property type="match status" value="1"/>
</dbReference>
<gene>
    <name evidence="7" type="ORF">VN21_08175</name>
</gene>
<accession>A0A0M3DHE3</accession>
<dbReference type="RefSeq" id="WP_046822811.1">
    <property type="nucleotide sequence ID" value="NZ_JBCLWQ010000002.1"/>
</dbReference>
<keyword evidence="3" id="KW-0597">Phosphoprotein</keyword>
<dbReference type="EMBL" id="LBBT01000175">
    <property type="protein sequence ID" value="KKY01551.1"/>
    <property type="molecule type" value="Genomic_DNA"/>
</dbReference>
<dbReference type="InterPro" id="IPR024181">
    <property type="entry name" value="Chemotax_regulator_CheV"/>
</dbReference>
<evidence type="ECO:0000259" key="5">
    <source>
        <dbReference type="PROSITE" id="PS50206"/>
    </source>
</evidence>
<dbReference type="PROSITE" id="PS50110">
    <property type="entry name" value="RESPONSE_REGULATORY"/>
    <property type="match status" value="1"/>
</dbReference>
<protein>
    <recommendedName>
        <fullName evidence="1">Stage 0 sporulation protein A homolog</fullName>
    </recommendedName>
</protein>
<feature type="modified residue" description="4-aspartylphosphate" evidence="3">
    <location>
        <position position="240"/>
    </location>
</feature>
<keyword evidence="8" id="KW-1185">Reference proteome</keyword>
<dbReference type="SUPFAM" id="SSF52172">
    <property type="entry name" value="CheY-like"/>
    <property type="match status" value="1"/>
</dbReference>
<proteinExistence type="predicted"/>
<evidence type="ECO:0000256" key="3">
    <source>
        <dbReference type="PROSITE-ProRule" id="PRU00169"/>
    </source>
</evidence>
<evidence type="ECO:0000256" key="1">
    <source>
        <dbReference type="ARBA" id="ARBA00018672"/>
    </source>
</evidence>
<evidence type="ECO:0000313" key="7">
    <source>
        <dbReference type="EMBL" id="KKY01551.1"/>
    </source>
</evidence>
<evidence type="ECO:0000259" key="6">
    <source>
        <dbReference type="PROSITE" id="PS50851"/>
    </source>
</evidence>
<dbReference type="PANTHER" id="PTHR47233">
    <property type="entry name" value="CHEMOTAXIS PROTEIN CHEV"/>
    <property type="match status" value="1"/>
</dbReference>
<dbReference type="SUPFAM" id="SSF50341">
    <property type="entry name" value="CheW-like"/>
    <property type="match status" value="1"/>
</dbReference>
<dbReference type="SMART" id="SM00448">
    <property type="entry name" value="REC"/>
    <property type="match status" value="1"/>
</dbReference>
<evidence type="ECO:0000256" key="2">
    <source>
        <dbReference type="ARBA" id="ARBA00024867"/>
    </source>
</evidence>
<sequence length="308" mass="34736">MGVSENTSKTKILLESGTNELEIMEFTIAGELFGINVAKVREIMIAQPVKQMPNSHELVEGVFKPRNEIITVIDLGRYLNLPKGEHKNNDIFIVTHFNKLNFAFHVESVVGIARVSWQDIKKPDKVIYGGDEGVSTGIAEYKDRLITILDFEKIIAEISPESSIQYEEIDRLGKRKENDKTILIVEDSMLLSKMIVECLHKAGYKNTIKVDNGQEAWEYLEEVKTCGEPVKNHVSCIVSDIEMPLMDGHRLTKLVKDDSVLKDIPLILFSSLISEEMRIKGKSIGADEQITKPEIANLVSIIDRLVEK</sequence>
<dbReference type="GO" id="GO:0000160">
    <property type="term" value="P:phosphorelay signal transduction system"/>
    <property type="evidence" value="ECO:0007669"/>
    <property type="project" value="InterPro"/>
</dbReference>
<feature type="domain" description="Rhodanese" evidence="5">
    <location>
        <begin position="167"/>
        <end position="224"/>
    </location>
</feature>
<dbReference type="GO" id="GO:0006935">
    <property type="term" value="P:chemotaxis"/>
    <property type="evidence" value="ECO:0007669"/>
    <property type="project" value="InterPro"/>
</dbReference>
<dbReference type="InterPro" id="IPR002545">
    <property type="entry name" value="CheW-lke_dom"/>
</dbReference>
<dbReference type="OrthoDB" id="9806105at2"/>
<feature type="domain" description="CheW-like" evidence="6">
    <location>
        <begin position="20"/>
        <end position="160"/>
    </location>
</feature>
<dbReference type="PATRIC" id="fig|1629550.3.peg.1074"/>
<feature type="domain" description="Response regulatory" evidence="4">
    <location>
        <begin position="181"/>
        <end position="307"/>
    </location>
</feature>
<name>A0A0M3DHE3_9FIRM</name>
<dbReference type="InterPro" id="IPR036061">
    <property type="entry name" value="CheW-like_dom_sf"/>
</dbReference>
<evidence type="ECO:0000259" key="4">
    <source>
        <dbReference type="PROSITE" id="PS50110"/>
    </source>
</evidence>
<reference evidence="7 8" key="1">
    <citation type="submission" date="2015-04" db="EMBL/GenBank/DDBJ databases">
        <title>Microcin producing Clostridium sp. JC272T.</title>
        <authorList>
            <person name="Jyothsna T."/>
            <person name="Sasikala C."/>
            <person name="Ramana C."/>
        </authorList>
    </citation>
    <scope>NUCLEOTIDE SEQUENCE [LARGE SCALE GENOMIC DNA]</scope>
    <source>
        <strain evidence="7 8">JC272</strain>
    </source>
</reference>
<dbReference type="PANTHER" id="PTHR47233:SF3">
    <property type="entry name" value="CHEMOTAXIS PROTEIN CHEV"/>
    <property type="match status" value="1"/>
</dbReference>
<dbReference type="Pfam" id="PF00072">
    <property type="entry name" value="Response_reg"/>
    <property type="match status" value="1"/>
</dbReference>
<dbReference type="AlphaFoldDB" id="A0A0M3DHE3"/>
<comment type="caution">
    <text evidence="7">The sequence shown here is derived from an EMBL/GenBank/DDBJ whole genome shotgun (WGS) entry which is preliminary data.</text>
</comment>